<dbReference type="AlphaFoldDB" id="A0A5C6T9A0"/>
<evidence type="ECO:0000256" key="1">
    <source>
        <dbReference type="SAM" id="MobiDB-lite"/>
    </source>
</evidence>
<dbReference type="EMBL" id="VMNF01000005">
    <property type="protein sequence ID" value="TXC07590.1"/>
    <property type="molecule type" value="Genomic_DNA"/>
</dbReference>
<comment type="caution">
    <text evidence="2">The sequence shown here is derived from an EMBL/GenBank/DDBJ whole genome shotgun (WGS) entry which is preliminary data.</text>
</comment>
<reference evidence="2 3" key="1">
    <citation type="submission" date="2019-07" db="EMBL/GenBank/DDBJ databases">
        <title>The First High-Quality Draft Genome Sequence of the Causal Agent of the Current Panama Disease Epidemic.</title>
        <authorList>
            <person name="Warmington R.J."/>
            <person name="Kay W."/>
            <person name="Jeffries A."/>
            <person name="Bebber D."/>
            <person name="Moore K."/>
            <person name="Studholme D.J."/>
        </authorList>
    </citation>
    <scope>NUCLEOTIDE SEQUENCE [LARGE SCALE GENOMIC DNA]</scope>
    <source>
        <strain evidence="2 3">TR4</strain>
    </source>
</reference>
<dbReference type="Proteomes" id="UP000321331">
    <property type="component" value="Unassembled WGS sequence"/>
</dbReference>
<feature type="region of interest" description="Disordered" evidence="1">
    <location>
        <begin position="23"/>
        <end position="61"/>
    </location>
</feature>
<sequence>MDKLSKKKQKIRSLFTCRFNAMTSSHPSVSGPQPNSEASWRNSSDGRTERFRGASRGKGKVGIPSFRSSWITAAPADAISFSVVIVQPVIRLVSTYSLLEEGCLSSNFPSFSPHY</sequence>
<evidence type="ECO:0000313" key="2">
    <source>
        <dbReference type="EMBL" id="TXC07590.1"/>
    </source>
</evidence>
<organism evidence="2 3">
    <name type="scientific">Fusarium oxysporum f. sp. cubense</name>
    <dbReference type="NCBI Taxonomy" id="61366"/>
    <lineage>
        <taxon>Eukaryota</taxon>
        <taxon>Fungi</taxon>
        <taxon>Dikarya</taxon>
        <taxon>Ascomycota</taxon>
        <taxon>Pezizomycotina</taxon>
        <taxon>Sordariomycetes</taxon>
        <taxon>Hypocreomycetidae</taxon>
        <taxon>Hypocreales</taxon>
        <taxon>Nectriaceae</taxon>
        <taxon>Fusarium</taxon>
        <taxon>Fusarium oxysporum species complex</taxon>
    </lineage>
</organism>
<name>A0A5C6T9A0_FUSOC</name>
<accession>A0A5C6T9A0</accession>
<protein>
    <submittedName>
        <fullName evidence="2">Uncharacterized protein</fullName>
    </submittedName>
</protein>
<gene>
    <name evidence="2" type="ORF">FocTR4_00003850</name>
</gene>
<proteinExistence type="predicted"/>
<evidence type="ECO:0000313" key="3">
    <source>
        <dbReference type="Proteomes" id="UP000321331"/>
    </source>
</evidence>
<feature type="compositionally biased region" description="Polar residues" evidence="1">
    <location>
        <begin position="23"/>
        <end position="43"/>
    </location>
</feature>